<accession>A0A4Y4CQT3</accession>
<keyword evidence="4" id="KW-1185">Reference proteome</keyword>
<evidence type="ECO:0000313" key="3">
    <source>
        <dbReference type="EMBL" id="GEC95278.1"/>
    </source>
</evidence>
<dbReference type="EMBL" id="BJNV01000015">
    <property type="protein sequence ID" value="GEC95278.1"/>
    <property type="molecule type" value="Genomic_DNA"/>
</dbReference>
<dbReference type="GO" id="GO:0000271">
    <property type="term" value="P:polysaccharide biosynthetic process"/>
    <property type="evidence" value="ECO:0007669"/>
    <property type="project" value="TreeGrafter"/>
</dbReference>
<feature type="transmembrane region" description="Helical" evidence="1">
    <location>
        <begin position="176"/>
        <end position="194"/>
    </location>
</feature>
<organism evidence="3 4">
    <name type="scientific">Zoogloea ramigera</name>
    <dbReference type="NCBI Taxonomy" id="350"/>
    <lineage>
        <taxon>Bacteria</taxon>
        <taxon>Pseudomonadati</taxon>
        <taxon>Pseudomonadota</taxon>
        <taxon>Betaproteobacteria</taxon>
        <taxon>Rhodocyclales</taxon>
        <taxon>Zoogloeaceae</taxon>
        <taxon>Zoogloea</taxon>
    </lineage>
</organism>
<keyword evidence="1" id="KW-0472">Membrane</keyword>
<reference evidence="3 4" key="1">
    <citation type="submission" date="2019-06" db="EMBL/GenBank/DDBJ databases">
        <title>Whole genome shotgun sequence of Zoogloea ramigera NBRC 15342.</title>
        <authorList>
            <person name="Hosoyama A."/>
            <person name="Uohara A."/>
            <person name="Ohji S."/>
            <person name="Ichikawa N."/>
        </authorList>
    </citation>
    <scope>NUCLEOTIDE SEQUENCE [LARGE SCALE GENOMIC DNA]</scope>
    <source>
        <strain evidence="3 4">NBRC 15342</strain>
    </source>
</reference>
<dbReference type="Proteomes" id="UP000318422">
    <property type="component" value="Unassembled WGS sequence"/>
</dbReference>
<name>A0A4Y4CQT3_ZOORA</name>
<gene>
    <name evidence="3" type="ORF">ZRA01_13510</name>
</gene>
<feature type="transmembrane region" description="Helical" evidence="1">
    <location>
        <begin position="83"/>
        <end position="103"/>
    </location>
</feature>
<dbReference type="InterPro" id="IPR002656">
    <property type="entry name" value="Acyl_transf_3_dom"/>
</dbReference>
<dbReference type="InterPro" id="IPR050879">
    <property type="entry name" value="Acyltransferase_3"/>
</dbReference>
<keyword evidence="1" id="KW-0812">Transmembrane</keyword>
<feature type="transmembrane region" description="Helical" evidence="1">
    <location>
        <begin position="263"/>
        <end position="281"/>
    </location>
</feature>
<feature type="transmembrane region" description="Helical" evidence="1">
    <location>
        <begin position="43"/>
        <end position="62"/>
    </location>
</feature>
<feature type="transmembrane region" description="Helical" evidence="1">
    <location>
        <begin position="200"/>
        <end position="221"/>
    </location>
</feature>
<evidence type="ECO:0000313" key="4">
    <source>
        <dbReference type="Proteomes" id="UP000318422"/>
    </source>
</evidence>
<dbReference type="RefSeq" id="WP_170182915.1">
    <property type="nucleotide sequence ID" value="NZ_BJNV01000015.1"/>
</dbReference>
<dbReference type="GO" id="GO:0016020">
    <property type="term" value="C:membrane"/>
    <property type="evidence" value="ECO:0007669"/>
    <property type="project" value="TreeGrafter"/>
</dbReference>
<dbReference type="GO" id="GO:0016747">
    <property type="term" value="F:acyltransferase activity, transferring groups other than amino-acyl groups"/>
    <property type="evidence" value="ECO:0007669"/>
    <property type="project" value="InterPro"/>
</dbReference>
<sequence length="380" mass="41611">MNLLLDIARGAAALLVFLFHIRDALVEPLPVLAAMVSFGSLGVPMFFVISGYVISASAEATLRRSETAGSFLKRRFMRIFPPFWLSIVVVVAVPYLVAAVSSLKSGVFEMPDPRFLALTGGDWLGLVTLAKVFGTPDGDLQAAFSPVNSVYWTLAIEFQFYLCMYLALLARRYFHLLIGLVTGASLLLIARPLPLDAGWFIHYWPMFAVGIALQYLLAAGWGVERWVPWRARGLAAAVAGGVFLGVLVLAYRGTLGQVLRGVFPSIELGFAVVCALLLWLAAPSGSALEAHRDRGHPVLRWLLKPAAYLGVISYSVYLLHGKLVQLPAMVVRQVFAPSNPLNPLTCVLLTLALCGLFHLWAEKPFMSKRQRAINEKVLES</sequence>
<comment type="caution">
    <text evidence="3">The sequence shown here is derived from an EMBL/GenBank/DDBJ whole genome shotgun (WGS) entry which is preliminary data.</text>
</comment>
<keyword evidence="1" id="KW-1133">Transmembrane helix</keyword>
<evidence type="ECO:0000256" key="1">
    <source>
        <dbReference type="SAM" id="Phobius"/>
    </source>
</evidence>
<feature type="transmembrane region" description="Helical" evidence="1">
    <location>
        <begin position="233"/>
        <end position="251"/>
    </location>
</feature>
<feature type="transmembrane region" description="Helical" evidence="1">
    <location>
        <begin position="150"/>
        <end position="169"/>
    </location>
</feature>
<evidence type="ECO:0000259" key="2">
    <source>
        <dbReference type="Pfam" id="PF01757"/>
    </source>
</evidence>
<dbReference type="AlphaFoldDB" id="A0A4Y4CQT3"/>
<feature type="transmembrane region" description="Helical" evidence="1">
    <location>
        <begin position="340"/>
        <end position="361"/>
    </location>
</feature>
<dbReference type="PANTHER" id="PTHR23028">
    <property type="entry name" value="ACETYLTRANSFERASE"/>
    <property type="match status" value="1"/>
</dbReference>
<feature type="transmembrane region" description="Helical" evidence="1">
    <location>
        <begin position="301"/>
        <end position="320"/>
    </location>
</feature>
<feature type="domain" description="Acyltransferase 3" evidence="2">
    <location>
        <begin position="5"/>
        <end position="357"/>
    </location>
</feature>
<protein>
    <recommendedName>
        <fullName evidence="2">Acyltransferase 3 domain-containing protein</fullName>
    </recommendedName>
</protein>
<dbReference type="Pfam" id="PF01757">
    <property type="entry name" value="Acyl_transf_3"/>
    <property type="match status" value="1"/>
</dbReference>
<dbReference type="PANTHER" id="PTHR23028:SF53">
    <property type="entry name" value="ACYL_TRANSF_3 DOMAIN-CONTAINING PROTEIN"/>
    <property type="match status" value="1"/>
</dbReference>
<proteinExistence type="predicted"/>